<dbReference type="PROSITE" id="PS00107">
    <property type="entry name" value="PROTEIN_KINASE_ATP"/>
    <property type="match status" value="1"/>
</dbReference>
<dbReference type="Gene3D" id="1.25.40.10">
    <property type="entry name" value="Tetratricopeptide repeat domain"/>
    <property type="match status" value="2"/>
</dbReference>
<evidence type="ECO:0000313" key="9">
    <source>
        <dbReference type="Proteomes" id="UP000294599"/>
    </source>
</evidence>
<dbReference type="Pfam" id="PF00069">
    <property type="entry name" value="Pkinase"/>
    <property type="match status" value="1"/>
</dbReference>
<evidence type="ECO:0000313" key="8">
    <source>
        <dbReference type="EMBL" id="TCS99222.1"/>
    </source>
</evidence>
<dbReference type="Pfam" id="PF13424">
    <property type="entry name" value="TPR_12"/>
    <property type="match status" value="1"/>
</dbReference>
<dbReference type="GO" id="GO:0005524">
    <property type="term" value="F:ATP binding"/>
    <property type="evidence" value="ECO:0007669"/>
    <property type="project" value="UniProtKB-UniRule"/>
</dbReference>
<evidence type="ECO:0000256" key="6">
    <source>
        <dbReference type="SAM" id="Phobius"/>
    </source>
</evidence>
<keyword evidence="6" id="KW-1133">Transmembrane helix</keyword>
<keyword evidence="3" id="KW-0418">Kinase</keyword>
<reference evidence="8 9" key="1">
    <citation type="submission" date="2019-03" db="EMBL/GenBank/DDBJ databases">
        <title>Genomic Encyclopedia of Type Strains, Phase IV (KMG-IV): sequencing the most valuable type-strain genomes for metagenomic binning, comparative biology and taxonomic classification.</title>
        <authorList>
            <person name="Goeker M."/>
        </authorList>
    </citation>
    <scope>NUCLEOTIDE SEQUENCE [LARGE SCALE GENOMIC DNA]</scope>
    <source>
        <strain evidence="8 9">DSM 21944</strain>
    </source>
</reference>
<evidence type="ECO:0000259" key="7">
    <source>
        <dbReference type="PROSITE" id="PS50011"/>
    </source>
</evidence>
<keyword evidence="1" id="KW-0808">Transferase</keyword>
<dbReference type="Pfam" id="PF13374">
    <property type="entry name" value="TPR_10"/>
    <property type="match status" value="2"/>
</dbReference>
<evidence type="ECO:0000256" key="5">
    <source>
        <dbReference type="PROSITE-ProRule" id="PRU10141"/>
    </source>
</evidence>
<keyword evidence="2 5" id="KW-0547">Nucleotide-binding</keyword>
<dbReference type="PANTHER" id="PTHR43289">
    <property type="entry name" value="MITOGEN-ACTIVATED PROTEIN KINASE KINASE KINASE 20-RELATED"/>
    <property type="match status" value="1"/>
</dbReference>
<evidence type="ECO:0000256" key="4">
    <source>
        <dbReference type="ARBA" id="ARBA00022840"/>
    </source>
</evidence>
<keyword evidence="4 5" id="KW-0067">ATP-binding</keyword>
<keyword evidence="9" id="KW-1185">Reference proteome</keyword>
<comment type="caution">
    <text evidence="8">The sequence shown here is derived from an EMBL/GenBank/DDBJ whole genome shotgun (WGS) entry which is preliminary data.</text>
</comment>
<dbReference type="CDD" id="cd14014">
    <property type="entry name" value="STKc_PknB_like"/>
    <property type="match status" value="1"/>
</dbReference>
<organism evidence="8 9">
    <name type="scientific">Pseudofulvimonas gallinarii</name>
    <dbReference type="NCBI Taxonomy" id="634155"/>
    <lineage>
        <taxon>Bacteria</taxon>
        <taxon>Pseudomonadati</taxon>
        <taxon>Pseudomonadota</taxon>
        <taxon>Gammaproteobacteria</taxon>
        <taxon>Lysobacterales</taxon>
        <taxon>Rhodanobacteraceae</taxon>
        <taxon>Pseudofulvimonas</taxon>
    </lineage>
</organism>
<dbReference type="PANTHER" id="PTHR43289:SF6">
    <property type="entry name" value="SERINE_THREONINE-PROTEIN KINASE NEKL-3"/>
    <property type="match status" value="1"/>
</dbReference>
<dbReference type="InterPro" id="IPR000719">
    <property type="entry name" value="Prot_kinase_dom"/>
</dbReference>
<dbReference type="SMART" id="SM00028">
    <property type="entry name" value="TPR"/>
    <property type="match status" value="3"/>
</dbReference>
<feature type="binding site" evidence="5">
    <location>
        <position position="84"/>
    </location>
    <ligand>
        <name>ATP</name>
        <dbReference type="ChEBI" id="CHEBI:30616"/>
    </ligand>
</feature>
<dbReference type="Proteomes" id="UP000294599">
    <property type="component" value="Unassembled WGS sequence"/>
</dbReference>
<evidence type="ECO:0000256" key="3">
    <source>
        <dbReference type="ARBA" id="ARBA00022777"/>
    </source>
</evidence>
<evidence type="ECO:0000256" key="1">
    <source>
        <dbReference type="ARBA" id="ARBA00022679"/>
    </source>
</evidence>
<dbReference type="AlphaFoldDB" id="A0A4R3LGR4"/>
<dbReference type="GO" id="GO:0004674">
    <property type="term" value="F:protein serine/threonine kinase activity"/>
    <property type="evidence" value="ECO:0007669"/>
    <property type="project" value="TreeGrafter"/>
</dbReference>
<dbReference type="EMBL" id="SMAF01000006">
    <property type="protein sequence ID" value="TCS99222.1"/>
    <property type="molecule type" value="Genomic_DNA"/>
</dbReference>
<dbReference type="InterPro" id="IPR011009">
    <property type="entry name" value="Kinase-like_dom_sf"/>
</dbReference>
<dbReference type="PROSITE" id="PS50011">
    <property type="entry name" value="PROTEIN_KINASE_DOM"/>
    <property type="match status" value="1"/>
</dbReference>
<dbReference type="SUPFAM" id="SSF56112">
    <property type="entry name" value="Protein kinase-like (PK-like)"/>
    <property type="match status" value="1"/>
</dbReference>
<dbReference type="Gene3D" id="1.10.510.10">
    <property type="entry name" value="Transferase(Phosphotransferase) domain 1"/>
    <property type="match status" value="1"/>
</dbReference>
<accession>A0A4R3LGR4</accession>
<dbReference type="InterPro" id="IPR019734">
    <property type="entry name" value="TPR_rpt"/>
</dbReference>
<feature type="domain" description="Protein kinase" evidence="7">
    <location>
        <begin position="55"/>
        <end position="307"/>
    </location>
</feature>
<sequence>MDWQEAERALGAGSPELERLRRLARLCTAMAASRQVRPAGAAEAGRGDGFSWGHLRVRGRIGAGSSGEVFDAFDTVLERDVALKLLRDDDAIQPRAFIAEARRLAQVRHANVLAVYGAAVHDGRAGMWSDRIVGVSLRERVAAGGPMDWDEVLPIGEQLVGALQAVHGAGLVHGDLKPANVMREQDSGRIVLMDFGSAASRAEAQRFGLLGSPLAMAPEQLRGEAAGPAVDLYGLGAVLFHLCTGRLPVDAADLATLRNAHARDLARESALALPLPKTPRLLLADLLAADPTQRPDLGSVQRRLARIRTAPVRRRRRWLVSAVIGSLGLGLAMALAGLHQAATERDRAQAAGAEQAAVSAFLADLLAAPNVAMEGADVRVRDVLDGAVAGLDRQFDGHPAARVRALMTIGNSYRSLGLHAQAEPLLAEALALAQRLYPADSEAVLDIESVLVHVRSELPDTQQPQAAIESVLARAQKSLGPQHRITVYLMLALAATLQEQDHVQRASGLLEQVLAVRPAGRDDGTVDSQRLAAMHRLGGLAIQQGNSEAAERWLRQALAEYESARPSAAGYSNHFAARGDLVRLLIDKGDLMAAEAESRRLLAEAETLFGASHGNVRVLLGNLGGILNQQRRFSEAVPYLERGAALVADHDPPGSWRRLTVEGNLANALAETGDLERARALRERAYEVARLEYGPTHPITLIMHNNLAEQRLLDGRADDALTLAEAMVGHAHERFGDSHLFTLEGSEVAARARFQLGVWDTALAELSMLCGRKSDSLGIAHPNTLSCRVHHAEALAAAGRVAQARTELQSALEACDGEHGPAHPLGMQIRAALAALPGD</sequence>
<dbReference type="Gene3D" id="3.30.200.20">
    <property type="entry name" value="Phosphorylase Kinase, domain 1"/>
    <property type="match status" value="1"/>
</dbReference>
<keyword evidence="6" id="KW-0812">Transmembrane</keyword>
<name>A0A4R3LGR4_9GAMM</name>
<evidence type="ECO:0000256" key="2">
    <source>
        <dbReference type="ARBA" id="ARBA00022741"/>
    </source>
</evidence>
<feature type="transmembrane region" description="Helical" evidence="6">
    <location>
        <begin position="318"/>
        <end position="338"/>
    </location>
</feature>
<dbReference type="InterPro" id="IPR011990">
    <property type="entry name" value="TPR-like_helical_dom_sf"/>
</dbReference>
<keyword evidence="6" id="KW-0472">Membrane</keyword>
<gene>
    <name evidence="8" type="ORF">EDC25_10660</name>
</gene>
<dbReference type="SUPFAM" id="SSF48452">
    <property type="entry name" value="TPR-like"/>
    <property type="match status" value="4"/>
</dbReference>
<protein>
    <submittedName>
        <fullName evidence="8">Tetratricopeptide repeat protein</fullName>
    </submittedName>
</protein>
<proteinExistence type="predicted"/>
<dbReference type="SMART" id="SM00220">
    <property type="entry name" value="S_TKc"/>
    <property type="match status" value="1"/>
</dbReference>
<dbReference type="InterPro" id="IPR017441">
    <property type="entry name" value="Protein_kinase_ATP_BS"/>
</dbReference>